<dbReference type="Proteomes" id="UP000006073">
    <property type="component" value="Unassembled WGS sequence"/>
</dbReference>
<proteinExistence type="predicted"/>
<protein>
    <submittedName>
        <fullName evidence="2">Uncharacterized protein</fullName>
    </submittedName>
</protein>
<keyword evidence="1" id="KW-0472">Membrane</keyword>
<keyword evidence="1" id="KW-1133">Transmembrane helix</keyword>
<dbReference type="STRING" id="1189612.A33Q_1960"/>
<dbReference type="RefSeq" id="WP_009034564.1">
    <property type="nucleotide sequence ID" value="NZ_ALWO02000031.1"/>
</dbReference>
<evidence type="ECO:0000313" key="3">
    <source>
        <dbReference type="Proteomes" id="UP000006073"/>
    </source>
</evidence>
<dbReference type="EMBL" id="ALWO02000031">
    <property type="protein sequence ID" value="EOZ97042.1"/>
    <property type="molecule type" value="Genomic_DNA"/>
</dbReference>
<name>S2DD08_INDAL</name>
<comment type="caution">
    <text evidence="2">The sequence shown here is derived from an EMBL/GenBank/DDBJ whole genome shotgun (WGS) entry which is preliminary data.</text>
</comment>
<accession>S2DD08</accession>
<feature type="transmembrane region" description="Helical" evidence="1">
    <location>
        <begin position="21"/>
        <end position="40"/>
    </location>
</feature>
<feature type="transmembrane region" description="Helical" evidence="1">
    <location>
        <begin position="52"/>
        <end position="73"/>
    </location>
</feature>
<feature type="transmembrane region" description="Helical" evidence="1">
    <location>
        <begin position="127"/>
        <end position="144"/>
    </location>
</feature>
<feature type="transmembrane region" description="Helical" evidence="1">
    <location>
        <begin position="104"/>
        <end position="121"/>
    </location>
</feature>
<dbReference type="AlphaFoldDB" id="S2DD08"/>
<dbReference type="eggNOG" id="ENOG5033X8B">
    <property type="taxonomic scope" value="Bacteria"/>
</dbReference>
<evidence type="ECO:0000256" key="1">
    <source>
        <dbReference type="SAM" id="Phobius"/>
    </source>
</evidence>
<gene>
    <name evidence="2" type="ORF">A33Q_1960</name>
</gene>
<organism evidence="2 3">
    <name type="scientific">Indibacter alkaliphilus (strain CCUG 57479 / KCTC 22604 / LW1)</name>
    <dbReference type="NCBI Taxonomy" id="1189612"/>
    <lineage>
        <taxon>Bacteria</taxon>
        <taxon>Pseudomonadati</taxon>
        <taxon>Bacteroidota</taxon>
        <taxon>Cytophagia</taxon>
        <taxon>Cytophagales</taxon>
        <taxon>Cyclobacteriaceae</taxon>
    </lineage>
</organism>
<sequence length="169" mass="19342">MNKIALDKVFIRKKFDTLERNALIMMAIPLPFFALSYLFTTSSTISYQVPDLPLILDTLLLTLVIVMLGVHYFNFRAAIKSARLEGKSLEDKVLRYSQATMKRLWVLFVVILLCAAGLLVYQNPGYTISFAIALVFFSLGKPTPDRIIRLLKLRGEEKEEIEALKIRNR</sequence>
<keyword evidence="1" id="KW-0812">Transmembrane</keyword>
<keyword evidence="3" id="KW-1185">Reference proteome</keyword>
<evidence type="ECO:0000313" key="2">
    <source>
        <dbReference type="EMBL" id="EOZ97042.1"/>
    </source>
</evidence>
<reference evidence="2 3" key="1">
    <citation type="journal article" date="2013" name="Genome Announc.">
        <title>Draft Genome Sequence of Indibacter alkaliphilus Strain LW1T, Isolated from Lonar Lake, a Haloalkaline Lake in the Buldana District of Maharashtra, India.</title>
        <authorList>
            <person name="Singh A."/>
            <person name="Kumar Jangir P."/>
            <person name="Sharma R."/>
            <person name="Singh A."/>
            <person name="Kumar Pinnaka A."/>
            <person name="Shivaji S."/>
        </authorList>
    </citation>
    <scope>NUCLEOTIDE SEQUENCE [LARGE SCALE GENOMIC DNA]</scope>
    <source>
        <strain evidence="3">CCUG 57479 / KCTC 22604 / LW1</strain>
    </source>
</reference>